<keyword evidence="3 6" id="KW-1133">Transmembrane helix</keyword>
<dbReference type="PROSITE" id="PS50922">
    <property type="entry name" value="TLC"/>
    <property type="match status" value="1"/>
</dbReference>
<feature type="domain" description="TLC" evidence="7">
    <location>
        <begin position="61"/>
        <end position="260"/>
    </location>
</feature>
<dbReference type="GO" id="GO:0097035">
    <property type="term" value="P:regulation of membrane lipid distribution"/>
    <property type="evidence" value="ECO:0007669"/>
    <property type="project" value="TreeGrafter"/>
</dbReference>
<dbReference type="PANTHER" id="PTHR13439">
    <property type="entry name" value="CT120 PROTEIN"/>
    <property type="match status" value="1"/>
</dbReference>
<evidence type="ECO:0000256" key="6">
    <source>
        <dbReference type="SAM" id="Phobius"/>
    </source>
</evidence>
<dbReference type="AlphaFoldDB" id="A0AAV3ZZR8"/>
<evidence type="ECO:0000256" key="4">
    <source>
        <dbReference type="ARBA" id="ARBA00023136"/>
    </source>
</evidence>
<dbReference type="SMART" id="SM00724">
    <property type="entry name" value="TLC"/>
    <property type="match status" value="1"/>
</dbReference>
<protein>
    <submittedName>
        <fullName evidence="8">Tlc domain-containing protein 2-like</fullName>
    </submittedName>
</protein>
<comment type="subcellular location">
    <subcellularLocation>
        <location evidence="1">Membrane</location>
        <topology evidence="1">Multi-pass membrane protein</topology>
    </subcellularLocation>
</comment>
<comment type="caution">
    <text evidence="8">The sequence shown here is derived from an EMBL/GenBank/DDBJ whole genome shotgun (WGS) entry which is preliminary data.</text>
</comment>
<keyword evidence="2 5" id="KW-0812">Transmembrane</keyword>
<dbReference type="Proteomes" id="UP000735302">
    <property type="component" value="Unassembled WGS sequence"/>
</dbReference>
<evidence type="ECO:0000256" key="3">
    <source>
        <dbReference type="ARBA" id="ARBA00022989"/>
    </source>
</evidence>
<feature type="transmembrane region" description="Helical" evidence="6">
    <location>
        <begin position="102"/>
        <end position="121"/>
    </location>
</feature>
<organism evidence="8 9">
    <name type="scientific">Plakobranchus ocellatus</name>
    <dbReference type="NCBI Taxonomy" id="259542"/>
    <lineage>
        <taxon>Eukaryota</taxon>
        <taxon>Metazoa</taxon>
        <taxon>Spiralia</taxon>
        <taxon>Lophotrochozoa</taxon>
        <taxon>Mollusca</taxon>
        <taxon>Gastropoda</taxon>
        <taxon>Heterobranchia</taxon>
        <taxon>Euthyneura</taxon>
        <taxon>Panpulmonata</taxon>
        <taxon>Sacoglossa</taxon>
        <taxon>Placobranchoidea</taxon>
        <taxon>Plakobranchidae</taxon>
        <taxon>Plakobranchus</taxon>
    </lineage>
</organism>
<evidence type="ECO:0000256" key="5">
    <source>
        <dbReference type="PROSITE-ProRule" id="PRU00205"/>
    </source>
</evidence>
<dbReference type="GO" id="GO:0055091">
    <property type="term" value="P:phospholipid homeostasis"/>
    <property type="evidence" value="ECO:0007669"/>
    <property type="project" value="TreeGrafter"/>
</dbReference>
<dbReference type="GO" id="GO:0071709">
    <property type="term" value="P:membrane assembly"/>
    <property type="evidence" value="ECO:0007669"/>
    <property type="project" value="TreeGrafter"/>
</dbReference>
<dbReference type="InterPro" id="IPR050846">
    <property type="entry name" value="TLCD"/>
</dbReference>
<evidence type="ECO:0000256" key="2">
    <source>
        <dbReference type="ARBA" id="ARBA00022692"/>
    </source>
</evidence>
<keyword evidence="4 5" id="KW-0472">Membrane</keyword>
<dbReference type="Pfam" id="PF03798">
    <property type="entry name" value="TRAM_LAG1_CLN8"/>
    <property type="match status" value="1"/>
</dbReference>
<feature type="transmembrane region" description="Helical" evidence="6">
    <location>
        <begin position="32"/>
        <end position="50"/>
    </location>
</feature>
<gene>
    <name evidence="8" type="ORF">PoB_002593400</name>
</gene>
<accession>A0AAV3ZZR8</accession>
<dbReference type="GO" id="GO:0007009">
    <property type="term" value="P:plasma membrane organization"/>
    <property type="evidence" value="ECO:0007669"/>
    <property type="project" value="TreeGrafter"/>
</dbReference>
<feature type="transmembrane region" description="Helical" evidence="6">
    <location>
        <begin position="133"/>
        <end position="150"/>
    </location>
</feature>
<dbReference type="PANTHER" id="PTHR13439:SF4">
    <property type="entry name" value="TLC DOMAIN-CONTAINING PROTEIN"/>
    <property type="match status" value="1"/>
</dbReference>
<evidence type="ECO:0000259" key="7">
    <source>
        <dbReference type="PROSITE" id="PS50922"/>
    </source>
</evidence>
<evidence type="ECO:0000313" key="9">
    <source>
        <dbReference type="Proteomes" id="UP000735302"/>
    </source>
</evidence>
<evidence type="ECO:0000313" key="8">
    <source>
        <dbReference type="EMBL" id="GFN99428.1"/>
    </source>
</evidence>
<feature type="transmembrane region" description="Helical" evidence="6">
    <location>
        <begin position="195"/>
        <end position="214"/>
    </location>
</feature>
<feature type="transmembrane region" description="Helical" evidence="6">
    <location>
        <begin position="70"/>
        <end position="90"/>
    </location>
</feature>
<dbReference type="InterPro" id="IPR006634">
    <property type="entry name" value="TLC-dom"/>
</dbReference>
<sequence>MAVENASENLVMDSGKELDFASMKDSIQLRHGNYFILLSLLFFQFVNWILKSHGPPKSLKDDEWKWRNLWVSWFHALITSVWVLTSFYMYPEVFADVILHVNYYTFFCACFATGYFTYDLLDILVNNKARAMWEVVIHHIMVAGMLYYNVYLKAQIGFSLIAMSVEVNSIFLHWRKLCQMTQVPFDSVKYIVVKYLNLISFMAFRLFPLAYITYTLFTMYHRVPVFYYVLIFITMFCMDLLNTILFWRLVKSDLLRGWGRRQGTTARHGKPGNGHLSNGNNPVEDKKFSSQAACAFNNKNNNSIDNVTTSLKKEA</sequence>
<name>A0AAV3ZZR8_9GAST</name>
<feature type="transmembrane region" description="Helical" evidence="6">
    <location>
        <begin position="226"/>
        <end position="250"/>
    </location>
</feature>
<reference evidence="8 9" key="1">
    <citation type="journal article" date="2021" name="Elife">
        <title>Chloroplast acquisition without the gene transfer in kleptoplastic sea slugs, Plakobranchus ocellatus.</title>
        <authorList>
            <person name="Maeda T."/>
            <person name="Takahashi S."/>
            <person name="Yoshida T."/>
            <person name="Shimamura S."/>
            <person name="Takaki Y."/>
            <person name="Nagai Y."/>
            <person name="Toyoda A."/>
            <person name="Suzuki Y."/>
            <person name="Arimoto A."/>
            <person name="Ishii H."/>
            <person name="Satoh N."/>
            <person name="Nishiyama T."/>
            <person name="Hasebe M."/>
            <person name="Maruyama T."/>
            <person name="Minagawa J."/>
            <person name="Obokata J."/>
            <person name="Shigenobu S."/>
        </authorList>
    </citation>
    <scope>NUCLEOTIDE SEQUENCE [LARGE SCALE GENOMIC DNA]</scope>
</reference>
<dbReference type="EMBL" id="BLXT01003003">
    <property type="protein sequence ID" value="GFN99428.1"/>
    <property type="molecule type" value="Genomic_DNA"/>
</dbReference>
<evidence type="ECO:0000256" key="1">
    <source>
        <dbReference type="ARBA" id="ARBA00004141"/>
    </source>
</evidence>
<keyword evidence="9" id="KW-1185">Reference proteome</keyword>
<dbReference type="GO" id="GO:0005886">
    <property type="term" value="C:plasma membrane"/>
    <property type="evidence" value="ECO:0007669"/>
    <property type="project" value="TreeGrafter"/>
</dbReference>
<proteinExistence type="predicted"/>